<feature type="transmembrane region" description="Helical" evidence="6">
    <location>
        <begin position="388"/>
        <end position="411"/>
    </location>
</feature>
<feature type="transmembrane region" description="Helical" evidence="6">
    <location>
        <begin position="423"/>
        <end position="446"/>
    </location>
</feature>
<keyword evidence="4 6" id="KW-0472">Membrane</keyword>
<feature type="chain" id="PRO_5012869872" evidence="7">
    <location>
        <begin position="29"/>
        <end position="485"/>
    </location>
</feature>
<feature type="compositionally biased region" description="Basic and acidic residues" evidence="5">
    <location>
        <begin position="276"/>
        <end position="297"/>
    </location>
</feature>
<gene>
    <name evidence="8" type="ORF">BCR41DRAFT_324385</name>
</gene>
<evidence type="ECO:0000256" key="7">
    <source>
        <dbReference type="SAM" id="SignalP"/>
    </source>
</evidence>
<evidence type="ECO:0000256" key="1">
    <source>
        <dbReference type="ARBA" id="ARBA00004141"/>
    </source>
</evidence>
<dbReference type="Proteomes" id="UP000193648">
    <property type="component" value="Unassembled WGS sequence"/>
</dbReference>
<evidence type="ECO:0000256" key="5">
    <source>
        <dbReference type="SAM" id="MobiDB-lite"/>
    </source>
</evidence>
<dbReference type="FunCoup" id="A0A1Y2GIR1">
    <property type="interactions" value="271"/>
</dbReference>
<feature type="transmembrane region" description="Helical" evidence="6">
    <location>
        <begin position="232"/>
        <end position="254"/>
    </location>
</feature>
<reference evidence="8 9" key="1">
    <citation type="submission" date="2016-07" db="EMBL/GenBank/DDBJ databases">
        <title>Pervasive Adenine N6-methylation of Active Genes in Fungi.</title>
        <authorList>
            <consortium name="DOE Joint Genome Institute"/>
            <person name="Mondo S.J."/>
            <person name="Dannebaum R.O."/>
            <person name="Kuo R.C."/>
            <person name="Labutti K."/>
            <person name="Haridas S."/>
            <person name="Kuo A."/>
            <person name="Salamov A."/>
            <person name="Ahrendt S.R."/>
            <person name="Lipzen A."/>
            <person name="Sullivan W."/>
            <person name="Andreopoulos W.B."/>
            <person name="Clum A."/>
            <person name="Lindquist E."/>
            <person name="Daum C."/>
            <person name="Ramamoorthy G.K."/>
            <person name="Gryganskyi A."/>
            <person name="Culley D."/>
            <person name="Magnuson J.K."/>
            <person name="James T.Y."/>
            <person name="O'Malley M.A."/>
            <person name="Stajich J.E."/>
            <person name="Spatafora J.W."/>
            <person name="Visel A."/>
            <person name="Grigoriev I.V."/>
        </authorList>
    </citation>
    <scope>NUCLEOTIDE SEQUENCE [LARGE SCALE GENOMIC DNA]</scope>
    <source>
        <strain evidence="8 9">NRRL 3116</strain>
    </source>
</reference>
<dbReference type="InterPro" id="IPR003689">
    <property type="entry name" value="ZIP"/>
</dbReference>
<evidence type="ECO:0000256" key="6">
    <source>
        <dbReference type="SAM" id="Phobius"/>
    </source>
</evidence>
<evidence type="ECO:0000313" key="9">
    <source>
        <dbReference type="Proteomes" id="UP000193648"/>
    </source>
</evidence>
<feature type="transmembrane region" description="Helical" evidence="6">
    <location>
        <begin position="332"/>
        <end position="351"/>
    </location>
</feature>
<organism evidence="8 9">
    <name type="scientific">Lobosporangium transversale</name>
    <dbReference type="NCBI Taxonomy" id="64571"/>
    <lineage>
        <taxon>Eukaryota</taxon>
        <taxon>Fungi</taxon>
        <taxon>Fungi incertae sedis</taxon>
        <taxon>Mucoromycota</taxon>
        <taxon>Mortierellomycotina</taxon>
        <taxon>Mortierellomycetes</taxon>
        <taxon>Mortierellales</taxon>
        <taxon>Mortierellaceae</taxon>
        <taxon>Lobosporangium</taxon>
    </lineage>
</organism>
<feature type="signal peptide" evidence="7">
    <location>
        <begin position="1"/>
        <end position="28"/>
    </location>
</feature>
<dbReference type="PANTHER" id="PTHR11040">
    <property type="entry name" value="ZINC/IRON TRANSPORTER"/>
    <property type="match status" value="1"/>
</dbReference>
<comment type="subcellular location">
    <subcellularLocation>
        <location evidence="1">Membrane</location>
        <topology evidence="1">Multi-pass membrane protein</topology>
    </subcellularLocation>
</comment>
<sequence length="485" mass="51883">MRLSLSCKATVIGAALLFLANNPITSSADNSIVISHNTAHSFDAFAVDANLLKKRAGDDHDHDHDHPTTTVVEGPIATTPPHGDHDHDHDHPTSSGAIVAPTAAPTHGDDHDHDHSHDDHDHDHSSDELADHKDEAGHSHGPARTCDPHDHDHGEYVIWHHIVALIVLIVVAGSGCVIPMMLRDNARTRFAVQVGKYFGAGVVLSVAFIHIMPEALFALTHPCLSKAWNEDYPGYAPLIMMISGLSMLVIEFLASTLTIGVEAHSKTTGSDSALESGHESHDHKAADAGHHTHDDHNTLTTSVNRADEHCTHSHGLTLLQCGPGVSTKVSTYMLELGIALHSVFIGIALGVLAGSEFWAMTIAICFHQFFEGIALGSRIAELSFHKKLIPGLLVLAFALVTPLGIAIGMGIHSGYKASSVDNLIVMGVFDSIACGVLLYTAFVTLLGGDILYSEKFRAESKHNKACYLLAVWLGASAMAILALWA</sequence>
<dbReference type="InParanoid" id="A0A1Y2GIR1"/>
<dbReference type="RefSeq" id="XP_021879931.1">
    <property type="nucleotide sequence ID" value="XM_022021544.1"/>
</dbReference>
<dbReference type="GO" id="GO:0005385">
    <property type="term" value="F:zinc ion transmembrane transporter activity"/>
    <property type="evidence" value="ECO:0007669"/>
    <property type="project" value="TreeGrafter"/>
</dbReference>
<keyword evidence="2 6" id="KW-0812">Transmembrane</keyword>
<feature type="transmembrane region" description="Helical" evidence="6">
    <location>
        <begin position="194"/>
        <end position="212"/>
    </location>
</feature>
<dbReference type="AlphaFoldDB" id="A0A1Y2GIR1"/>
<feature type="compositionally biased region" description="Basic and acidic residues" evidence="5">
    <location>
        <begin position="107"/>
        <end position="138"/>
    </location>
</feature>
<keyword evidence="9" id="KW-1185">Reference proteome</keyword>
<dbReference type="OrthoDB" id="448280at2759"/>
<dbReference type="PANTHER" id="PTHR11040:SF44">
    <property type="entry name" value="PROTEIN ZNTC-RELATED"/>
    <property type="match status" value="1"/>
</dbReference>
<feature type="region of interest" description="Disordered" evidence="5">
    <location>
        <begin position="268"/>
        <end position="298"/>
    </location>
</feature>
<dbReference type="EMBL" id="MCFF01000026">
    <property type="protein sequence ID" value="ORZ12066.1"/>
    <property type="molecule type" value="Genomic_DNA"/>
</dbReference>
<dbReference type="GO" id="GO:0005886">
    <property type="term" value="C:plasma membrane"/>
    <property type="evidence" value="ECO:0007669"/>
    <property type="project" value="TreeGrafter"/>
</dbReference>
<name>A0A1Y2GIR1_9FUNG</name>
<proteinExistence type="predicted"/>
<comment type="caution">
    <text evidence="8">The sequence shown here is derived from an EMBL/GenBank/DDBJ whole genome shotgun (WGS) entry which is preliminary data.</text>
</comment>
<dbReference type="GeneID" id="33563388"/>
<feature type="compositionally biased region" description="Basic and acidic residues" evidence="5">
    <location>
        <begin position="56"/>
        <end position="67"/>
    </location>
</feature>
<evidence type="ECO:0000256" key="3">
    <source>
        <dbReference type="ARBA" id="ARBA00022989"/>
    </source>
</evidence>
<dbReference type="Pfam" id="PF02535">
    <property type="entry name" value="Zip"/>
    <property type="match status" value="1"/>
</dbReference>
<feature type="transmembrane region" description="Helical" evidence="6">
    <location>
        <begin position="466"/>
        <end position="484"/>
    </location>
</feature>
<keyword evidence="7" id="KW-0732">Signal</keyword>
<keyword evidence="3 6" id="KW-1133">Transmembrane helix</keyword>
<protein>
    <submittedName>
        <fullName evidence="8">ZIP zinc transporter-domain-containing protein</fullName>
    </submittedName>
</protein>
<feature type="transmembrane region" description="Helical" evidence="6">
    <location>
        <begin position="357"/>
        <end position="376"/>
    </location>
</feature>
<feature type="region of interest" description="Disordered" evidence="5">
    <location>
        <begin position="56"/>
        <end position="147"/>
    </location>
</feature>
<feature type="transmembrane region" description="Helical" evidence="6">
    <location>
        <begin position="158"/>
        <end position="182"/>
    </location>
</feature>
<accession>A0A1Y2GIR1</accession>
<evidence type="ECO:0000313" key="8">
    <source>
        <dbReference type="EMBL" id="ORZ12066.1"/>
    </source>
</evidence>
<feature type="non-terminal residue" evidence="8">
    <location>
        <position position="485"/>
    </location>
</feature>
<dbReference type="STRING" id="64571.A0A1Y2GIR1"/>
<evidence type="ECO:0000256" key="4">
    <source>
        <dbReference type="ARBA" id="ARBA00023136"/>
    </source>
</evidence>
<evidence type="ECO:0000256" key="2">
    <source>
        <dbReference type="ARBA" id="ARBA00022692"/>
    </source>
</evidence>
<feature type="compositionally biased region" description="Basic and acidic residues" evidence="5">
    <location>
        <begin position="82"/>
        <end position="92"/>
    </location>
</feature>